<dbReference type="Proteomes" id="UP001596253">
    <property type="component" value="Unassembled WGS sequence"/>
</dbReference>
<organism evidence="2 3">
    <name type="scientific">Lactiplantibacillus dongliensis</name>
    <dbReference type="NCBI Taxonomy" id="2559919"/>
    <lineage>
        <taxon>Bacteria</taxon>
        <taxon>Bacillati</taxon>
        <taxon>Bacillota</taxon>
        <taxon>Bacilli</taxon>
        <taxon>Lactobacillales</taxon>
        <taxon>Lactobacillaceae</taxon>
        <taxon>Lactiplantibacillus</taxon>
    </lineage>
</organism>
<sequence length="73" mass="8325">MLRLSKRHSGFIMAEIVVALTILTSSIVLWGGTEYMMQQREQASLLKIQMAREHYESIQLKGDTVKVVMQDGK</sequence>
<accession>A0ABW1R5D6</accession>
<comment type="caution">
    <text evidence="2">The sequence shown here is derived from an EMBL/GenBank/DDBJ whole genome shotgun (WGS) entry which is preliminary data.</text>
</comment>
<dbReference type="EMBL" id="JBHSSD010000021">
    <property type="protein sequence ID" value="MFC6164087.1"/>
    <property type="molecule type" value="Genomic_DNA"/>
</dbReference>
<reference evidence="3" key="1">
    <citation type="journal article" date="2019" name="Int. J. Syst. Evol. Microbiol.">
        <title>The Global Catalogue of Microorganisms (GCM) 10K type strain sequencing project: providing services to taxonomists for standard genome sequencing and annotation.</title>
        <authorList>
            <consortium name="The Broad Institute Genomics Platform"/>
            <consortium name="The Broad Institute Genome Sequencing Center for Infectious Disease"/>
            <person name="Wu L."/>
            <person name="Ma J."/>
        </authorList>
    </citation>
    <scope>NUCLEOTIDE SEQUENCE [LARGE SCALE GENOMIC DNA]</scope>
    <source>
        <strain evidence="3">CCM 8932</strain>
    </source>
</reference>
<protein>
    <recommendedName>
        <fullName evidence="4">Type II secretion system protein</fullName>
    </recommendedName>
</protein>
<keyword evidence="1" id="KW-0472">Membrane</keyword>
<evidence type="ECO:0000313" key="3">
    <source>
        <dbReference type="Proteomes" id="UP001596253"/>
    </source>
</evidence>
<evidence type="ECO:0008006" key="4">
    <source>
        <dbReference type="Google" id="ProtNLM"/>
    </source>
</evidence>
<keyword evidence="1" id="KW-0812">Transmembrane</keyword>
<name>A0ABW1R5D6_9LACO</name>
<keyword evidence="3" id="KW-1185">Reference proteome</keyword>
<keyword evidence="1" id="KW-1133">Transmembrane helix</keyword>
<proteinExistence type="predicted"/>
<evidence type="ECO:0000256" key="1">
    <source>
        <dbReference type="SAM" id="Phobius"/>
    </source>
</evidence>
<dbReference type="RefSeq" id="WP_137641025.1">
    <property type="nucleotide sequence ID" value="NZ_BJDK01000036.1"/>
</dbReference>
<feature type="transmembrane region" description="Helical" evidence="1">
    <location>
        <begin position="12"/>
        <end position="32"/>
    </location>
</feature>
<evidence type="ECO:0000313" key="2">
    <source>
        <dbReference type="EMBL" id="MFC6164087.1"/>
    </source>
</evidence>
<gene>
    <name evidence="2" type="ORF">ACFP3T_05315</name>
</gene>